<proteinExistence type="predicted"/>
<dbReference type="Proteomes" id="UP001150924">
    <property type="component" value="Unassembled WGS sequence"/>
</dbReference>
<keyword evidence="1" id="KW-0472">Membrane</keyword>
<protein>
    <submittedName>
        <fullName evidence="2">Uncharacterized protein</fullName>
    </submittedName>
</protein>
<keyword evidence="1" id="KW-1133">Transmembrane helix</keyword>
<reference evidence="2" key="1">
    <citation type="submission" date="2022-11" db="EMBL/GenBank/DDBJ databases">
        <title>Minimal conservation of predation-associated metabolite biosynthetic gene clusters underscores biosynthetic potential of Myxococcota including descriptions for ten novel species: Archangium lansinium sp. nov., Myxococcus landrumus sp. nov., Nannocystis bai.</title>
        <authorList>
            <person name="Ahearne A."/>
            <person name="Stevens C."/>
            <person name="Phillips K."/>
        </authorList>
    </citation>
    <scope>NUCLEOTIDE SEQUENCE</scope>
    <source>
        <strain evidence="2">Na p29</strain>
    </source>
</reference>
<feature type="transmembrane region" description="Helical" evidence="1">
    <location>
        <begin position="49"/>
        <end position="69"/>
    </location>
</feature>
<evidence type="ECO:0000256" key="1">
    <source>
        <dbReference type="SAM" id="Phobius"/>
    </source>
</evidence>
<comment type="caution">
    <text evidence="2">The sequence shown here is derived from an EMBL/GenBank/DDBJ whole genome shotgun (WGS) entry which is preliminary data.</text>
</comment>
<dbReference type="AlphaFoldDB" id="A0A9X3J1Z2"/>
<dbReference type="EMBL" id="JAPNKE010000002">
    <property type="protein sequence ID" value="MCY1012161.1"/>
    <property type="molecule type" value="Genomic_DNA"/>
</dbReference>
<gene>
    <name evidence="2" type="ORF">OV079_42800</name>
</gene>
<keyword evidence="1" id="KW-0812">Transmembrane</keyword>
<feature type="transmembrane region" description="Helical" evidence="1">
    <location>
        <begin position="15"/>
        <end position="37"/>
    </location>
</feature>
<evidence type="ECO:0000313" key="2">
    <source>
        <dbReference type="EMBL" id="MCY1012161.1"/>
    </source>
</evidence>
<dbReference type="RefSeq" id="WP_267775484.1">
    <property type="nucleotide sequence ID" value="NZ_JAPNKE010000002.1"/>
</dbReference>
<name>A0A9X3J1Z2_9BACT</name>
<keyword evidence="3" id="KW-1185">Reference proteome</keyword>
<accession>A0A9X3J1Z2</accession>
<organism evidence="2 3">
    <name type="scientific">Nannocystis pusilla</name>
    <dbReference type="NCBI Taxonomy" id="889268"/>
    <lineage>
        <taxon>Bacteria</taxon>
        <taxon>Pseudomonadati</taxon>
        <taxon>Myxococcota</taxon>
        <taxon>Polyangia</taxon>
        <taxon>Nannocystales</taxon>
        <taxon>Nannocystaceae</taxon>
        <taxon>Nannocystis</taxon>
    </lineage>
</organism>
<sequence>MTVALEAIGDGLVQAAWMIAPAAGAAAGAALAIGWLCHRLGVTDPAPVLLARATAVLAVVWCFGAQWLAGTAAYTRGLWALLPAIGRGE</sequence>
<evidence type="ECO:0000313" key="3">
    <source>
        <dbReference type="Proteomes" id="UP001150924"/>
    </source>
</evidence>